<feature type="domain" description="Factor I / membrane attack complex" evidence="5">
    <location>
        <begin position="41"/>
        <end position="108"/>
    </location>
</feature>
<name>A0A3B1J3V4_ASTMX</name>
<dbReference type="InParanoid" id="A0A3B1J3V4"/>
<dbReference type="InterPro" id="IPR048722">
    <property type="entry name" value="CFAI_FIMAC_N"/>
</dbReference>
<keyword evidence="1" id="KW-0677">Repeat</keyword>
<dbReference type="Pfam" id="PF21286">
    <property type="entry name" value="CFAI_FIMAC_N"/>
    <property type="match status" value="1"/>
</dbReference>
<evidence type="ECO:0000256" key="3">
    <source>
        <dbReference type="ARBA" id="ARBA00023180"/>
    </source>
</evidence>
<dbReference type="Proteomes" id="UP000018467">
    <property type="component" value="Unassembled WGS sequence"/>
</dbReference>
<keyword evidence="7" id="KW-1185">Reference proteome</keyword>
<keyword evidence="4" id="KW-0732">Signal</keyword>
<dbReference type="GeneTree" id="ENSGT00930000151042"/>
<dbReference type="Bgee" id="ENSAMXG00000040641">
    <property type="expression patterns" value="Expressed in liver and 1 other cell type or tissue"/>
</dbReference>
<reference evidence="6" key="3">
    <citation type="submission" date="2025-08" db="UniProtKB">
        <authorList>
            <consortium name="Ensembl"/>
        </authorList>
    </citation>
    <scope>IDENTIFICATION</scope>
</reference>
<accession>A0A3B1J3V4</accession>
<feature type="signal peptide" evidence="4">
    <location>
        <begin position="1"/>
        <end position="20"/>
    </location>
</feature>
<dbReference type="STRING" id="7994.ENSAMXP00000036923"/>
<organism evidence="6 7">
    <name type="scientific">Astyanax mexicanus</name>
    <name type="common">Blind cave fish</name>
    <name type="synonym">Astyanax fasciatus mexicanus</name>
    <dbReference type="NCBI Taxonomy" id="7994"/>
    <lineage>
        <taxon>Eukaryota</taxon>
        <taxon>Metazoa</taxon>
        <taxon>Chordata</taxon>
        <taxon>Craniata</taxon>
        <taxon>Vertebrata</taxon>
        <taxon>Euteleostomi</taxon>
        <taxon>Actinopterygii</taxon>
        <taxon>Neopterygii</taxon>
        <taxon>Teleostei</taxon>
        <taxon>Ostariophysi</taxon>
        <taxon>Characiformes</taxon>
        <taxon>Characoidei</taxon>
        <taxon>Acestrorhamphidae</taxon>
        <taxon>Acestrorhamphinae</taxon>
        <taxon>Astyanax</taxon>
    </lineage>
</organism>
<evidence type="ECO:0000313" key="7">
    <source>
        <dbReference type="Proteomes" id="UP000018467"/>
    </source>
</evidence>
<evidence type="ECO:0000256" key="2">
    <source>
        <dbReference type="ARBA" id="ARBA00023157"/>
    </source>
</evidence>
<keyword evidence="3" id="KW-0325">Glycoprotein</keyword>
<sequence>AHLKWFILIPITFVLDFCKSLWTKASRLSLECLQRNYTRLSCSKVFCLPWQRCISGKCVCKLPYQCPRPGIAVCGLNQKPHWSFCHAQAIACRDSKPVFSHYGTNCKDVFEVQLHKFGDNEVVQVKTAKGKALVCASQQWNMAAANDRRVGFQQSLEVGLSKHT</sequence>
<reference evidence="7" key="2">
    <citation type="journal article" date="2014" name="Nat. Commun.">
        <title>The cavefish genome reveals candidate genes for eye loss.</title>
        <authorList>
            <person name="McGaugh S.E."/>
            <person name="Gross J.B."/>
            <person name="Aken B."/>
            <person name="Blin M."/>
            <person name="Borowsky R."/>
            <person name="Chalopin D."/>
            <person name="Hinaux H."/>
            <person name="Jeffery W.R."/>
            <person name="Keene A."/>
            <person name="Ma L."/>
            <person name="Minx P."/>
            <person name="Murphy D."/>
            <person name="O'Quin K.E."/>
            <person name="Retaux S."/>
            <person name="Rohner N."/>
            <person name="Searle S.M."/>
            <person name="Stahl B.A."/>
            <person name="Tabin C."/>
            <person name="Volff J.N."/>
            <person name="Yoshizawa M."/>
            <person name="Warren W.C."/>
        </authorList>
    </citation>
    <scope>NUCLEOTIDE SEQUENCE [LARGE SCALE GENOMIC DNA]</scope>
    <source>
        <strain evidence="7">female</strain>
    </source>
</reference>
<dbReference type="SMART" id="SM00057">
    <property type="entry name" value="FIMAC"/>
    <property type="match status" value="1"/>
</dbReference>
<keyword evidence="2" id="KW-1015">Disulfide bond</keyword>
<evidence type="ECO:0000259" key="5">
    <source>
        <dbReference type="SMART" id="SM00057"/>
    </source>
</evidence>
<evidence type="ECO:0000313" key="6">
    <source>
        <dbReference type="Ensembl" id="ENSAMXP00000036923.1"/>
    </source>
</evidence>
<dbReference type="Gene3D" id="3.30.60.30">
    <property type="match status" value="1"/>
</dbReference>
<dbReference type="Ensembl" id="ENSAMXT00000056633.1">
    <property type="protein sequence ID" value="ENSAMXP00000036923.1"/>
    <property type="gene ID" value="ENSAMXG00000040641.1"/>
</dbReference>
<dbReference type="InterPro" id="IPR036058">
    <property type="entry name" value="Kazal_dom_sf"/>
</dbReference>
<feature type="chain" id="PRO_5017479485" description="Factor I / membrane attack complex domain-containing protein" evidence="4">
    <location>
        <begin position="21"/>
        <end position="164"/>
    </location>
</feature>
<protein>
    <recommendedName>
        <fullName evidence="5">Factor I / membrane attack complex domain-containing protein</fullName>
    </recommendedName>
</protein>
<dbReference type="Pfam" id="PF21287">
    <property type="entry name" value="Kazal_CFAI"/>
    <property type="match status" value="1"/>
</dbReference>
<reference evidence="7" key="1">
    <citation type="submission" date="2013-03" db="EMBL/GenBank/DDBJ databases">
        <authorList>
            <person name="Jeffery W."/>
            <person name="Warren W."/>
            <person name="Wilson R.K."/>
        </authorList>
    </citation>
    <scope>NUCLEOTIDE SEQUENCE</scope>
    <source>
        <strain evidence="7">female</strain>
    </source>
</reference>
<dbReference type="AlphaFoldDB" id="A0A3B1J3V4"/>
<reference evidence="6" key="4">
    <citation type="submission" date="2025-09" db="UniProtKB">
        <authorList>
            <consortium name="Ensembl"/>
        </authorList>
    </citation>
    <scope>IDENTIFICATION</scope>
</reference>
<proteinExistence type="predicted"/>
<evidence type="ECO:0000256" key="1">
    <source>
        <dbReference type="ARBA" id="ARBA00022737"/>
    </source>
</evidence>
<dbReference type="SUPFAM" id="SSF100895">
    <property type="entry name" value="Kazal-type serine protease inhibitors"/>
    <property type="match status" value="1"/>
</dbReference>
<dbReference type="InterPro" id="IPR003884">
    <property type="entry name" value="FacI_MAC"/>
</dbReference>
<evidence type="ECO:0000256" key="4">
    <source>
        <dbReference type="SAM" id="SignalP"/>
    </source>
</evidence>
<dbReference type="InterPro" id="IPR048719">
    <property type="entry name" value="CFAI_KAZAL"/>
</dbReference>